<proteinExistence type="predicted"/>
<evidence type="ECO:0000256" key="1">
    <source>
        <dbReference type="SAM" id="MobiDB-lite"/>
    </source>
</evidence>
<keyword evidence="2" id="KW-0732">Signal</keyword>
<keyword evidence="4" id="KW-1185">Reference proteome</keyword>
<organism evidence="3 4">
    <name type="scientific">Chitinophaga silvatica</name>
    <dbReference type="NCBI Taxonomy" id="2282649"/>
    <lineage>
        <taxon>Bacteria</taxon>
        <taxon>Pseudomonadati</taxon>
        <taxon>Bacteroidota</taxon>
        <taxon>Chitinophagia</taxon>
        <taxon>Chitinophagales</taxon>
        <taxon>Chitinophagaceae</taxon>
        <taxon>Chitinophaga</taxon>
    </lineage>
</organism>
<feature type="compositionally biased region" description="Basic and acidic residues" evidence="1">
    <location>
        <begin position="128"/>
        <end position="140"/>
    </location>
</feature>
<dbReference type="Proteomes" id="UP000260644">
    <property type="component" value="Unassembled WGS sequence"/>
</dbReference>
<evidence type="ECO:0000256" key="2">
    <source>
        <dbReference type="SAM" id="SignalP"/>
    </source>
</evidence>
<reference evidence="3 4" key="1">
    <citation type="submission" date="2018-07" db="EMBL/GenBank/DDBJ databases">
        <title>Chitinophaga K2CV101002-2 sp. nov., isolated from a monsoon evergreen broad-leaved forest soil.</title>
        <authorList>
            <person name="Lv Y."/>
        </authorList>
    </citation>
    <scope>NUCLEOTIDE SEQUENCE [LARGE SCALE GENOMIC DNA]</scope>
    <source>
        <strain evidence="3 4">GDMCC 1.1288</strain>
    </source>
</reference>
<evidence type="ECO:0000313" key="3">
    <source>
        <dbReference type="EMBL" id="RFS23320.1"/>
    </source>
</evidence>
<gene>
    <name evidence="3" type="ORF">DVR12_09890</name>
</gene>
<accession>A0A3E1YBD2</accession>
<feature type="signal peptide" evidence="2">
    <location>
        <begin position="1"/>
        <end position="23"/>
    </location>
</feature>
<feature type="chain" id="PRO_5017764399" description="YXWGXW repeat-containing protein" evidence="2">
    <location>
        <begin position="24"/>
        <end position="169"/>
    </location>
</feature>
<feature type="compositionally biased region" description="Gly residues" evidence="1">
    <location>
        <begin position="151"/>
        <end position="163"/>
    </location>
</feature>
<evidence type="ECO:0008006" key="5">
    <source>
        <dbReference type="Google" id="ProtNLM"/>
    </source>
</evidence>
<name>A0A3E1YBD2_9BACT</name>
<protein>
    <recommendedName>
        <fullName evidence="5">YXWGXW repeat-containing protein</fullName>
    </recommendedName>
</protein>
<dbReference type="OrthoDB" id="799522at2"/>
<comment type="caution">
    <text evidence="3">The sequence shown here is derived from an EMBL/GenBank/DDBJ whole genome shotgun (WGS) entry which is preliminary data.</text>
</comment>
<dbReference type="RefSeq" id="WP_116975513.1">
    <property type="nucleotide sequence ID" value="NZ_QPMM01000004.1"/>
</dbReference>
<evidence type="ECO:0000313" key="4">
    <source>
        <dbReference type="Proteomes" id="UP000260644"/>
    </source>
</evidence>
<feature type="region of interest" description="Disordered" evidence="1">
    <location>
        <begin position="128"/>
        <end position="169"/>
    </location>
</feature>
<dbReference type="AlphaFoldDB" id="A0A3E1YBD2"/>
<sequence length="169" mass="19673">MKKTAFLLGFLLLVGWSVNKSFAQVNVSINIGSQPQWGPVGYDYAQYYYLPDIDAYYSIPQQQFIYLSGNRWIHARSLPSHYRYDLDRGYKVVINEPNPWLRGDVYRTKYGKYKGWYGKQTIIRYSKDPKYQRYHHDNGRGNKNGHYKNGKGNGNGHGHGNGQGHNHNH</sequence>
<dbReference type="EMBL" id="QPMM01000004">
    <property type="protein sequence ID" value="RFS23320.1"/>
    <property type="molecule type" value="Genomic_DNA"/>
</dbReference>